<dbReference type="GO" id="GO:0005886">
    <property type="term" value="C:plasma membrane"/>
    <property type="evidence" value="ECO:0007669"/>
    <property type="project" value="UniProtKB-SubCell"/>
</dbReference>
<evidence type="ECO:0000313" key="8">
    <source>
        <dbReference type="Proteomes" id="UP000294830"/>
    </source>
</evidence>
<feature type="transmembrane region" description="Helical" evidence="6">
    <location>
        <begin position="52"/>
        <end position="72"/>
    </location>
</feature>
<organism evidence="7 8">
    <name type="scientific">Acetobacteroides hydrogenigenes</name>
    <dbReference type="NCBI Taxonomy" id="979970"/>
    <lineage>
        <taxon>Bacteria</taxon>
        <taxon>Pseudomonadati</taxon>
        <taxon>Bacteroidota</taxon>
        <taxon>Bacteroidia</taxon>
        <taxon>Bacteroidales</taxon>
        <taxon>Rikenellaceae</taxon>
        <taxon>Acetobacteroides</taxon>
    </lineage>
</organism>
<feature type="transmembrane region" description="Helical" evidence="6">
    <location>
        <begin position="368"/>
        <end position="385"/>
    </location>
</feature>
<feature type="transmembrane region" description="Helical" evidence="6">
    <location>
        <begin position="244"/>
        <end position="261"/>
    </location>
</feature>
<evidence type="ECO:0000256" key="5">
    <source>
        <dbReference type="ARBA" id="ARBA00023136"/>
    </source>
</evidence>
<feature type="transmembrane region" description="Helical" evidence="6">
    <location>
        <begin position="340"/>
        <end position="361"/>
    </location>
</feature>
<evidence type="ECO:0000313" key="7">
    <source>
        <dbReference type="EMBL" id="TCN73126.1"/>
    </source>
</evidence>
<feature type="transmembrane region" description="Helical" evidence="6">
    <location>
        <begin position="300"/>
        <end position="320"/>
    </location>
</feature>
<dbReference type="AlphaFoldDB" id="A0A4R2EWQ1"/>
<sequence>MISVGELQQLVKSDFTKNVGKLFAGNGISMAINLLALPVLSRLYTPEEFGSVALYVALAQLIAVFISGRYDYALMLPRKNGEALKVALSGLILSFYLSILVAVALFFSYDRLLSLFPHPIYAKLIWLLPILGFLLSIRQMLSMWFSRRSRFGFTSQSKVLQTVVANGVRIPRVIYANGIAGLWMGFVVSELVALVQGLFFFWKHDRRLLRAVERTEFKETLAKYASFPMYSMPVSFLNSVSSNLLIYAFSYAFSASVVGLYERFSKMISVPLDMVSSSFSIVFFQKMALVSSKQRFYRRAYLLSLLLGGLMNLPIVVWGPEIFGFVLGPDWLFAGEMARYLAPLMVFGFSSKCIGTTFSTINRNGVMLAWQVLYLALTLGWIIVFRHHSVLFIVKTYALFGCFLNIILGIYGYYFVKKAEVEVGKSI</sequence>
<dbReference type="PANTHER" id="PTHR30250">
    <property type="entry name" value="PST FAMILY PREDICTED COLANIC ACID TRANSPORTER"/>
    <property type="match status" value="1"/>
</dbReference>
<feature type="transmembrane region" description="Helical" evidence="6">
    <location>
        <begin position="22"/>
        <end position="40"/>
    </location>
</feature>
<evidence type="ECO:0000256" key="6">
    <source>
        <dbReference type="SAM" id="Phobius"/>
    </source>
</evidence>
<accession>A0A4R2EWQ1</accession>
<evidence type="ECO:0000256" key="4">
    <source>
        <dbReference type="ARBA" id="ARBA00022989"/>
    </source>
</evidence>
<evidence type="ECO:0000256" key="1">
    <source>
        <dbReference type="ARBA" id="ARBA00004651"/>
    </source>
</evidence>
<proteinExistence type="predicted"/>
<keyword evidence="3 6" id="KW-0812">Transmembrane</keyword>
<keyword evidence="5 6" id="KW-0472">Membrane</keyword>
<keyword evidence="8" id="KW-1185">Reference proteome</keyword>
<keyword evidence="2" id="KW-1003">Cell membrane</keyword>
<reference evidence="7 8" key="1">
    <citation type="submission" date="2019-03" db="EMBL/GenBank/DDBJ databases">
        <title>Genomic Encyclopedia of Archaeal and Bacterial Type Strains, Phase II (KMG-II): from individual species to whole genera.</title>
        <authorList>
            <person name="Goeker M."/>
        </authorList>
    </citation>
    <scope>NUCLEOTIDE SEQUENCE [LARGE SCALE GENOMIC DNA]</scope>
    <source>
        <strain evidence="7 8">RL-C</strain>
    </source>
</reference>
<keyword evidence="4 6" id="KW-1133">Transmembrane helix</keyword>
<dbReference type="PANTHER" id="PTHR30250:SF28">
    <property type="entry name" value="POLYSACCHARIDE BIOSYNTHESIS PROTEIN"/>
    <property type="match status" value="1"/>
</dbReference>
<dbReference type="InterPro" id="IPR050833">
    <property type="entry name" value="Poly_Biosynth_Transport"/>
</dbReference>
<dbReference type="RefSeq" id="WP_131837904.1">
    <property type="nucleotide sequence ID" value="NZ_SLWB01000001.1"/>
</dbReference>
<feature type="transmembrane region" description="Helical" evidence="6">
    <location>
        <begin position="120"/>
        <end position="141"/>
    </location>
</feature>
<evidence type="ECO:0000256" key="3">
    <source>
        <dbReference type="ARBA" id="ARBA00022692"/>
    </source>
</evidence>
<protein>
    <submittedName>
        <fullName evidence="7">O-antigen/teichoic acid export membrane protein</fullName>
    </submittedName>
</protein>
<dbReference type="Pfam" id="PF13440">
    <property type="entry name" value="Polysacc_synt_3"/>
    <property type="match status" value="1"/>
</dbReference>
<feature type="transmembrane region" description="Helical" evidence="6">
    <location>
        <begin position="179"/>
        <end position="202"/>
    </location>
</feature>
<dbReference type="OrthoDB" id="109075at2"/>
<comment type="caution">
    <text evidence="7">The sequence shown here is derived from an EMBL/GenBank/DDBJ whole genome shotgun (WGS) entry which is preliminary data.</text>
</comment>
<dbReference type="EMBL" id="SLWB01000001">
    <property type="protein sequence ID" value="TCN73126.1"/>
    <property type="molecule type" value="Genomic_DNA"/>
</dbReference>
<feature type="transmembrane region" description="Helical" evidence="6">
    <location>
        <begin position="397"/>
        <end position="416"/>
    </location>
</feature>
<dbReference type="Proteomes" id="UP000294830">
    <property type="component" value="Unassembled WGS sequence"/>
</dbReference>
<evidence type="ECO:0000256" key="2">
    <source>
        <dbReference type="ARBA" id="ARBA00022475"/>
    </source>
</evidence>
<gene>
    <name evidence="7" type="ORF">CLV25_101345</name>
</gene>
<name>A0A4R2EWQ1_9BACT</name>
<feature type="transmembrane region" description="Helical" evidence="6">
    <location>
        <begin position="84"/>
        <end position="108"/>
    </location>
</feature>
<comment type="subcellular location">
    <subcellularLocation>
        <location evidence="1">Cell membrane</location>
        <topology evidence="1">Multi-pass membrane protein</topology>
    </subcellularLocation>
</comment>